<sequence length="70" mass="7490">MTSATYVYIPNLVGRQILRVPITSCEEVEAENQNLSISILKTTSASMTNSPSSARSASLSPSIESIAEDE</sequence>
<name>A0A6A6E8X1_9PEZI</name>
<reference evidence="2" key="1">
    <citation type="journal article" date="2020" name="Stud. Mycol.">
        <title>101 Dothideomycetes genomes: a test case for predicting lifestyles and emergence of pathogens.</title>
        <authorList>
            <person name="Haridas S."/>
            <person name="Albert R."/>
            <person name="Binder M."/>
            <person name="Bloem J."/>
            <person name="Labutti K."/>
            <person name="Salamov A."/>
            <person name="Andreopoulos B."/>
            <person name="Baker S."/>
            <person name="Barry K."/>
            <person name="Bills G."/>
            <person name="Bluhm B."/>
            <person name="Cannon C."/>
            <person name="Castanera R."/>
            <person name="Culley D."/>
            <person name="Daum C."/>
            <person name="Ezra D."/>
            <person name="Gonzalez J."/>
            <person name="Henrissat B."/>
            <person name="Kuo A."/>
            <person name="Liang C."/>
            <person name="Lipzen A."/>
            <person name="Lutzoni F."/>
            <person name="Magnuson J."/>
            <person name="Mondo S."/>
            <person name="Nolan M."/>
            <person name="Ohm R."/>
            <person name="Pangilinan J."/>
            <person name="Park H.-J."/>
            <person name="Ramirez L."/>
            <person name="Alfaro M."/>
            <person name="Sun H."/>
            <person name="Tritt A."/>
            <person name="Yoshinaga Y."/>
            <person name="Zwiers L.-H."/>
            <person name="Turgeon B."/>
            <person name="Goodwin S."/>
            <person name="Spatafora J."/>
            <person name="Crous P."/>
            <person name="Grigoriev I."/>
        </authorList>
    </citation>
    <scope>NUCLEOTIDE SEQUENCE</scope>
    <source>
        <strain evidence="2">CBS 207.26</strain>
    </source>
</reference>
<gene>
    <name evidence="2" type="ORF">K469DRAFT_703740</name>
</gene>
<organism evidence="2 3">
    <name type="scientific">Zopfia rhizophila CBS 207.26</name>
    <dbReference type="NCBI Taxonomy" id="1314779"/>
    <lineage>
        <taxon>Eukaryota</taxon>
        <taxon>Fungi</taxon>
        <taxon>Dikarya</taxon>
        <taxon>Ascomycota</taxon>
        <taxon>Pezizomycotina</taxon>
        <taxon>Dothideomycetes</taxon>
        <taxon>Dothideomycetes incertae sedis</taxon>
        <taxon>Zopfiaceae</taxon>
        <taxon>Zopfia</taxon>
    </lineage>
</organism>
<evidence type="ECO:0000313" key="3">
    <source>
        <dbReference type="Proteomes" id="UP000800200"/>
    </source>
</evidence>
<evidence type="ECO:0000313" key="2">
    <source>
        <dbReference type="EMBL" id="KAF2188244.1"/>
    </source>
</evidence>
<dbReference type="OrthoDB" id="3790619at2759"/>
<keyword evidence="3" id="KW-1185">Reference proteome</keyword>
<protein>
    <submittedName>
        <fullName evidence="2">Uncharacterized protein</fullName>
    </submittedName>
</protein>
<dbReference type="EMBL" id="ML994624">
    <property type="protein sequence ID" value="KAF2188244.1"/>
    <property type="molecule type" value="Genomic_DNA"/>
</dbReference>
<proteinExistence type="predicted"/>
<feature type="region of interest" description="Disordered" evidence="1">
    <location>
        <begin position="44"/>
        <end position="70"/>
    </location>
</feature>
<accession>A0A6A6E8X1</accession>
<evidence type="ECO:0000256" key="1">
    <source>
        <dbReference type="SAM" id="MobiDB-lite"/>
    </source>
</evidence>
<dbReference type="AlphaFoldDB" id="A0A6A6E8X1"/>
<dbReference type="Proteomes" id="UP000800200">
    <property type="component" value="Unassembled WGS sequence"/>
</dbReference>